<keyword evidence="1" id="KW-0808">Transferase</keyword>
<dbReference type="AlphaFoldDB" id="A0A0U1M232"/>
<dbReference type="PANTHER" id="PTHR43675:SF8">
    <property type="entry name" value="ARSENITE METHYLTRANSFERASE"/>
    <property type="match status" value="1"/>
</dbReference>
<dbReference type="EMBL" id="CVMT01000006">
    <property type="protein sequence ID" value="CRG89584.1"/>
    <property type="molecule type" value="Genomic_DNA"/>
</dbReference>
<accession>A0A0U1M232</accession>
<dbReference type="InterPro" id="IPR026669">
    <property type="entry name" value="Arsenite_MeTrfase-like"/>
</dbReference>
<dbReference type="SUPFAM" id="SSF53335">
    <property type="entry name" value="S-adenosyl-L-methionine-dependent methyltransferases"/>
    <property type="match status" value="1"/>
</dbReference>
<dbReference type="Gene3D" id="3.40.50.150">
    <property type="entry name" value="Vaccinia Virus protein VP39"/>
    <property type="match status" value="1"/>
</dbReference>
<evidence type="ECO:0000313" key="10">
    <source>
        <dbReference type="EMBL" id="CRG89584.1"/>
    </source>
</evidence>
<evidence type="ECO:0000256" key="2">
    <source>
        <dbReference type="ARBA" id="ARBA00022691"/>
    </source>
</evidence>
<organism evidence="10 11">
    <name type="scientific">Talaromyces islandicus</name>
    <name type="common">Penicillium islandicum</name>
    <dbReference type="NCBI Taxonomy" id="28573"/>
    <lineage>
        <taxon>Eukaryota</taxon>
        <taxon>Fungi</taxon>
        <taxon>Dikarya</taxon>
        <taxon>Ascomycota</taxon>
        <taxon>Pezizomycotina</taxon>
        <taxon>Eurotiomycetes</taxon>
        <taxon>Eurotiomycetidae</taxon>
        <taxon>Eurotiales</taxon>
        <taxon>Trichocomaceae</taxon>
        <taxon>Talaromyces</taxon>
        <taxon>Talaromyces sect. Islandici</taxon>
    </lineage>
</organism>
<feature type="domain" description="Methyltransferase" evidence="9">
    <location>
        <begin position="67"/>
        <end position="213"/>
    </location>
</feature>
<keyword evidence="2" id="KW-0949">S-adenosyl-L-methionine</keyword>
<dbReference type="OrthoDB" id="10017101at2759"/>
<comment type="catalytic activity">
    <reaction evidence="8">
        <text>arsenic triglutathione + 3 [thioredoxin]-dithiol + 3 S-adenosyl-L-methionine = trimethylarsine + 3 [thioredoxin]-disulfide + 3 glutathione + 3 S-adenosyl-L-homocysteine + 3 H(+)</text>
        <dbReference type="Rhea" id="RHEA:69432"/>
        <dbReference type="Rhea" id="RHEA-COMP:10698"/>
        <dbReference type="Rhea" id="RHEA-COMP:10700"/>
        <dbReference type="ChEBI" id="CHEBI:15378"/>
        <dbReference type="ChEBI" id="CHEBI:27130"/>
        <dbReference type="ChEBI" id="CHEBI:29950"/>
        <dbReference type="ChEBI" id="CHEBI:50058"/>
        <dbReference type="ChEBI" id="CHEBI:57856"/>
        <dbReference type="ChEBI" id="CHEBI:57925"/>
        <dbReference type="ChEBI" id="CHEBI:59789"/>
        <dbReference type="ChEBI" id="CHEBI:183640"/>
        <dbReference type="EC" id="2.1.1.137"/>
    </reaction>
</comment>
<dbReference type="GO" id="GO:0030791">
    <property type="term" value="F:arsenite methyltransferase activity"/>
    <property type="evidence" value="ECO:0007669"/>
    <property type="project" value="UniProtKB-EC"/>
</dbReference>
<dbReference type="InterPro" id="IPR029063">
    <property type="entry name" value="SAM-dependent_MTases_sf"/>
</dbReference>
<keyword evidence="11" id="KW-1185">Reference proteome</keyword>
<evidence type="ECO:0000256" key="5">
    <source>
        <dbReference type="ARBA" id="ARBA00034545"/>
    </source>
</evidence>
<name>A0A0U1M232_TALIS</name>
<comment type="catalytic activity">
    <reaction evidence="6">
        <text>arsenic triglutathione + [thioredoxin]-dithiol + S-adenosyl-L-methionine + 2 H2O = methylarsonous acid + [thioredoxin]-disulfide + 3 glutathione + S-adenosyl-L-homocysteine + H(+)</text>
        <dbReference type="Rhea" id="RHEA:69460"/>
        <dbReference type="Rhea" id="RHEA-COMP:10698"/>
        <dbReference type="Rhea" id="RHEA-COMP:10700"/>
        <dbReference type="ChEBI" id="CHEBI:15377"/>
        <dbReference type="ChEBI" id="CHEBI:15378"/>
        <dbReference type="ChEBI" id="CHEBI:17826"/>
        <dbReference type="ChEBI" id="CHEBI:29950"/>
        <dbReference type="ChEBI" id="CHEBI:50058"/>
        <dbReference type="ChEBI" id="CHEBI:57856"/>
        <dbReference type="ChEBI" id="CHEBI:57925"/>
        <dbReference type="ChEBI" id="CHEBI:59789"/>
        <dbReference type="ChEBI" id="CHEBI:183640"/>
        <dbReference type="EC" id="2.1.1.137"/>
    </reaction>
</comment>
<proteinExistence type="inferred from homology"/>
<evidence type="ECO:0000256" key="4">
    <source>
        <dbReference type="ARBA" id="ARBA00034521"/>
    </source>
</evidence>
<evidence type="ECO:0000256" key="3">
    <source>
        <dbReference type="ARBA" id="ARBA00034487"/>
    </source>
</evidence>
<evidence type="ECO:0000313" key="11">
    <source>
        <dbReference type="Proteomes" id="UP000054383"/>
    </source>
</evidence>
<dbReference type="PANTHER" id="PTHR43675">
    <property type="entry name" value="ARSENITE METHYLTRANSFERASE"/>
    <property type="match status" value="1"/>
</dbReference>
<comment type="catalytic activity">
    <reaction evidence="7">
        <text>arsenic triglutathione + 2 [thioredoxin]-dithiol + 2 S-adenosyl-L-methionine + H2O = dimethylarsinous acid + 2 [thioredoxin]-disulfide + 3 glutathione + 2 S-adenosyl-L-homocysteine + 2 H(+)</text>
        <dbReference type="Rhea" id="RHEA:69464"/>
        <dbReference type="Rhea" id="RHEA-COMP:10698"/>
        <dbReference type="Rhea" id="RHEA-COMP:10700"/>
        <dbReference type="ChEBI" id="CHEBI:15377"/>
        <dbReference type="ChEBI" id="CHEBI:15378"/>
        <dbReference type="ChEBI" id="CHEBI:23808"/>
        <dbReference type="ChEBI" id="CHEBI:29950"/>
        <dbReference type="ChEBI" id="CHEBI:50058"/>
        <dbReference type="ChEBI" id="CHEBI:57856"/>
        <dbReference type="ChEBI" id="CHEBI:57925"/>
        <dbReference type="ChEBI" id="CHEBI:59789"/>
        <dbReference type="ChEBI" id="CHEBI:183640"/>
        <dbReference type="EC" id="2.1.1.137"/>
    </reaction>
</comment>
<evidence type="ECO:0000256" key="8">
    <source>
        <dbReference type="ARBA" id="ARBA00048428"/>
    </source>
</evidence>
<evidence type="ECO:0000256" key="7">
    <source>
        <dbReference type="ARBA" id="ARBA00047943"/>
    </source>
</evidence>
<comment type="similarity">
    <text evidence="3">Belongs to the methyltransferase superfamily. Arsenite methyltransferase family.</text>
</comment>
<dbReference type="Proteomes" id="UP000054383">
    <property type="component" value="Unassembled WGS sequence"/>
</dbReference>
<evidence type="ECO:0000256" key="6">
    <source>
        <dbReference type="ARBA" id="ARBA00047941"/>
    </source>
</evidence>
<gene>
    <name evidence="10" type="ORF">PISL3812_06621</name>
</gene>
<dbReference type="STRING" id="28573.A0A0U1M232"/>
<protein>
    <recommendedName>
        <fullName evidence="5">Arsenite methyltransferase</fullName>
        <ecNumber evidence="4">2.1.1.137</ecNumber>
    </recommendedName>
</protein>
<evidence type="ECO:0000256" key="1">
    <source>
        <dbReference type="ARBA" id="ARBA00022679"/>
    </source>
</evidence>
<dbReference type="InterPro" id="IPR025714">
    <property type="entry name" value="Methyltranfer_dom"/>
</dbReference>
<evidence type="ECO:0000259" key="9">
    <source>
        <dbReference type="Pfam" id="PF13847"/>
    </source>
</evidence>
<dbReference type="Pfam" id="PF13847">
    <property type="entry name" value="Methyltransf_31"/>
    <property type="match status" value="1"/>
</dbReference>
<dbReference type="EC" id="2.1.1.137" evidence="4"/>
<reference evidence="10 11" key="1">
    <citation type="submission" date="2015-04" db="EMBL/GenBank/DDBJ databases">
        <authorList>
            <person name="Syromyatnikov M.Y."/>
            <person name="Popov V.N."/>
        </authorList>
    </citation>
    <scope>NUCLEOTIDE SEQUENCE [LARGE SCALE GENOMIC DNA]</scope>
    <source>
        <strain evidence="10">WF-38-12</strain>
    </source>
</reference>
<dbReference type="CDD" id="cd02440">
    <property type="entry name" value="AdoMet_MTases"/>
    <property type="match status" value="1"/>
</dbReference>
<dbReference type="OMA" id="CVINHAK"/>
<sequence length="275" mass="29426">MTDAYQLVQSHYGDIAKKTITNPAQDGEKNIAMAFGYSEEDLLSLPGKTNLGLSCGNPMAYANVKLGETVVDLGSGGGIDVFLAARKVGPTGKAIGIDMTKDMIDLATKNAKASGLFNASFIEASITAIPQPDSSVDCIISNCVINLVPAKDKGLVFYEIARLLKPGGRLAISDILARKELPQSIVDNMALYVGCIAGASQVAEYKEYLRQAGFQDILLVDTEADLNLYKESSYLQQSTCCTPSSYSKNTETESASVDYNEWAGSFQIYAVKPSV</sequence>
<dbReference type="NCBIfam" id="NF008823">
    <property type="entry name" value="PRK11873.1"/>
    <property type="match status" value="1"/>
</dbReference>